<name>A0A1U7I538_9CYAN</name>
<reference evidence="2 3" key="1">
    <citation type="submission" date="2016-11" db="EMBL/GenBank/DDBJ databases">
        <title>Draft Genome Sequences of Nine Cyanobacterial Strains from Diverse Habitats.</title>
        <authorList>
            <person name="Zhu T."/>
            <person name="Hou S."/>
            <person name="Lu X."/>
            <person name="Hess W.R."/>
        </authorList>
    </citation>
    <scope>NUCLEOTIDE SEQUENCE [LARGE SCALE GENOMIC DNA]</scope>
    <source>
        <strain evidence="2 3">IAM M-71</strain>
    </source>
</reference>
<sequence length="95" mass="10215">MIQAGTSPKTKKYLSLFQGENNMARQQGNPPITHIIENGDILFDLAQAYYGDGNKWELISKANDNIHPSNLSVGQAVEIPPCDVGITGGSYTPPG</sequence>
<dbReference type="InterPro" id="IPR036779">
    <property type="entry name" value="LysM_dom_sf"/>
</dbReference>
<evidence type="ECO:0000313" key="2">
    <source>
        <dbReference type="EMBL" id="OKH31373.1"/>
    </source>
</evidence>
<accession>A0A1U7I538</accession>
<protein>
    <recommendedName>
        <fullName evidence="1">LysM domain-containing protein</fullName>
    </recommendedName>
</protein>
<dbReference type="SUPFAM" id="SSF54106">
    <property type="entry name" value="LysM domain"/>
    <property type="match status" value="1"/>
</dbReference>
<dbReference type="CDD" id="cd00118">
    <property type="entry name" value="LysM"/>
    <property type="match status" value="1"/>
</dbReference>
<dbReference type="Gene3D" id="3.10.350.10">
    <property type="entry name" value="LysM domain"/>
    <property type="match status" value="1"/>
</dbReference>
<dbReference type="Pfam" id="PF01476">
    <property type="entry name" value="LysM"/>
    <property type="match status" value="1"/>
</dbReference>
<dbReference type="OrthoDB" id="516973at2"/>
<evidence type="ECO:0000259" key="1">
    <source>
        <dbReference type="PROSITE" id="PS51782"/>
    </source>
</evidence>
<dbReference type="Proteomes" id="UP000185860">
    <property type="component" value="Unassembled WGS sequence"/>
</dbReference>
<comment type="caution">
    <text evidence="2">The sequence shown here is derived from an EMBL/GenBank/DDBJ whole genome shotgun (WGS) entry which is preliminary data.</text>
</comment>
<proteinExistence type="predicted"/>
<organism evidence="2 3">
    <name type="scientific">[Phormidium ambiguum] IAM M-71</name>
    <dbReference type="NCBI Taxonomy" id="454136"/>
    <lineage>
        <taxon>Bacteria</taxon>
        <taxon>Bacillati</taxon>
        <taxon>Cyanobacteriota</taxon>
        <taxon>Cyanophyceae</taxon>
        <taxon>Oscillatoriophycideae</taxon>
        <taxon>Aerosakkonematales</taxon>
        <taxon>Aerosakkonemataceae</taxon>
        <taxon>Floridanema</taxon>
    </lineage>
</organism>
<dbReference type="AlphaFoldDB" id="A0A1U7I538"/>
<gene>
    <name evidence="2" type="ORF">NIES2119_28990</name>
</gene>
<dbReference type="SMART" id="SM00257">
    <property type="entry name" value="LysM"/>
    <property type="match status" value="1"/>
</dbReference>
<feature type="domain" description="LysM" evidence="1">
    <location>
        <begin position="32"/>
        <end position="79"/>
    </location>
</feature>
<dbReference type="PROSITE" id="PS51782">
    <property type="entry name" value="LYSM"/>
    <property type="match status" value="1"/>
</dbReference>
<evidence type="ECO:0000313" key="3">
    <source>
        <dbReference type="Proteomes" id="UP000185860"/>
    </source>
</evidence>
<dbReference type="STRING" id="454136.NIES2119_28990"/>
<dbReference type="EMBL" id="MRCE01000051">
    <property type="protein sequence ID" value="OKH31373.1"/>
    <property type="molecule type" value="Genomic_DNA"/>
</dbReference>
<dbReference type="InterPro" id="IPR018392">
    <property type="entry name" value="LysM"/>
</dbReference>